<dbReference type="InterPro" id="IPR050256">
    <property type="entry name" value="Glycosyltransferase_2"/>
</dbReference>
<dbReference type="EMBL" id="BAAAZD010000001">
    <property type="protein sequence ID" value="GAA4000734.1"/>
    <property type="molecule type" value="Genomic_DNA"/>
</dbReference>
<keyword evidence="4" id="KW-1185">Reference proteome</keyword>
<dbReference type="InterPro" id="IPR029044">
    <property type="entry name" value="Nucleotide-diphossugar_trans"/>
</dbReference>
<reference evidence="4" key="1">
    <citation type="journal article" date="2019" name="Int. J. Syst. Evol. Microbiol.">
        <title>The Global Catalogue of Microorganisms (GCM) 10K type strain sequencing project: providing services to taxonomists for standard genome sequencing and annotation.</title>
        <authorList>
            <consortium name="The Broad Institute Genomics Platform"/>
            <consortium name="The Broad Institute Genome Sequencing Center for Infectious Disease"/>
            <person name="Wu L."/>
            <person name="Ma J."/>
        </authorList>
    </citation>
    <scope>NUCLEOTIDE SEQUENCE [LARGE SCALE GENOMIC DNA]</scope>
    <source>
        <strain evidence="4">JCM 16603</strain>
    </source>
</reference>
<dbReference type="Gene3D" id="3.90.550.10">
    <property type="entry name" value="Spore Coat Polysaccharide Biosynthesis Protein SpsA, Chain A"/>
    <property type="match status" value="1"/>
</dbReference>
<evidence type="ECO:0000259" key="2">
    <source>
        <dbReference type="Pfam" id="PF00535"/>
    </source>
</evidence>
<dbReference type="PANTHER" id="PTHR48090">
    <property type="entry name" value="UNDECAPRENYL-PHOSPHATE 4-DEOXY-4-FORMAMIDO-L-ARABINOSE TRANSFERASE-RELATED"/>
    <property type="match status" value="1"/>
</dbReference>
<evidence type="ECO:0000313" key="4">
    <source>
        <dbReference type="Proteomes" id="UP001501310"/>
    </source>
</evidence>
<keyword evidence="1" id="KW-1133">Transmembrane helix</keyword>
<feature type="transmembrane region" description="Helical" evidence="1">
    <location>
        <begin position="294"/>
        <end position="319"/>
    </location>
</feature>
<organism evidence="3 4">
    <name type="scientific">Sphingomonas humi</name>
    <dbReference type="NCBI Taxonomy" id="335630"/>
    <lineage>
        <taxon>Bacteria</taxon>
        <taxon>Pseudomonadati</taxon>
        <taxon>Pseudomonadota</taxon>
        <taxon>Alphaproteobacteria</taxon>
        <taxon>Sphingomonadales</taxon>
        <taxon>Sphingomonadaceae</taxon>
        <taxon>Sphingomonas</taxon>
    </lineage>
</organism>
<protein>
    <submittedName>
        <fullName evidence="3">Glycosyltransferase family 2 protein</fullName>
    </submittedName>
</protein>
<dbReference type="CDD" id="cd06438">
    <property type="entry name" value="EpsO_like"/>
    <property type="match status" value="1"/>
</dbReference>
<evidence type="ECO:0000256" key="1">
    <source>
        <dbReference type="SAM" id="Phobius"/>
    </source>
</evidence>
<keyword evidence="1" id="KW-0472">Membrane</keyword>
<dbReference type="Pfam" id="PF00535">
    <property type="entry name" value="Glycos_transf_2"/>
    <property type="match status" value="1"/>
</dbReference>
<comment type="caution">
    <text evidence="3">The sequence shown here is derived from an EMBL/GenBank/DDBJ whole genome shotgun (WGS) entry which is preliminary data.</text>
</comment>
<dbReference type="SUPFAM" id="SSF53448">
    <property type="entry name" value="Nucleotide-diphospho-sugar transferases"/>
    <property type="match status" value="1"/>
</dbReference>
<dbReference type="Proteomes" id="UP001501310">
    <property type="component" value="Unassembled WGS sequence"/>
</dbReference>
<sequence>MMTVLALILLAPVLLSDLMFVAEVALGLPRGARTLWRRPLGTTAIILPAHNEEAVIARTLESLTQAAGPRFRVLVVADNCTDDTASIARGLGVEVIERQDAVNRGKGFALAFARDHLRQAPPTAVIVLDSDCSTSRDGLEALAGACQQLGRPVQAINLLEPSPTAGALVQVSTFAFLIKNLVRQRGLQRLAGSVHLTGTGMCIPWPMFEGADLATSSIIEDARLGLELARAGAHPRLVEECIVWSPHADQSHTLGQRSRWEGGFLALAKATAPGLIARGIATLSPRTLLAGLDLLVPPLTLLALVNAAVLALLLVLAAFGASPAPALLLAGVGLVAALVLLLAWWREGRTFLSLGALVRLPLYALWKIPMYLKLVRSGAPKQWNRTERPQ</sequence>
<name>A0ABP7RQ34_9SPHN</name>
<dbReference type="PANTHER" id="PTHR48090:SF6">
    <property type="entry name" value="SLR5056 PROTEIN"/>
    <property type="match status" value="1"/>
</dbReference>
<keyword evidence="1" id="KW-0812">Transmembrane</keyword>
<dbReference type="InterPro" id="IPR001173">
    <property type="entry name" value="Glyco_trans_2-like"/>
</dbReference>
<gene>
    <name evidence="3" type="ORF">GCM10022211_09090</name>
</gene>
<dbReference type="RefSeq" id="WP_344708977.1">
    <property type="nucleotide sequence ID" value="NZ_BAAAZD010000001.1"/>
</dbReference>
<feature type="domain" description="Glycosyltransferase 2-like" evidence="2">
    <location>
        <begin position="45"/>
        <end position="150"/>
    </location>
</feature>
<accession>A0ABP7RQ34</accession>
<evidence type="ECO:0000313" key="3">
    <source>
        <dbReference type="EMBL" id="GAA4000734.1"/>
    </source>
</evidence>
<proteinExistence type="predicted"/>
<feature type="transmembrane region" description="Helical" evidence="1">
    <location>
        <begin position="326"/>
        <end position="345"/>
    </location>
</feature>